<feature type="compositionally biased region" description="Basic and acidic residues" evidence="1">
    <location>
        <begin position="8"/>
        <end position="44"/>
    </location>
</feature>
<dbReference type="AlphaFoldDB" id="A0A9P6DI62"/>
<feature type="region of interest" description="Disordered" evidence="1">
    <location>
        <begin position="134"/>
        <end position="235"/>
    </location>
</feature>
<feature type="compositionally biased region" description="Basic and acidic residues" evidence="1">
    <location>
        <begin position="58"/>
        <end position="76"/>
    </location>
</feature>
<feature type="compositionally biased region" description="Basic and acidic residues" evidence="1">
    <location>
        <begin position="205"/>
        <end position="226"/>
    </location>
</feature>
<sequence length="357" mass="38049">MLKYGKGSVEEKDIARGREEGNEKCGLERNEAPEGGDGGERDTTGKPGGWGQYGGNGETEREREGRGGVGRGRELAGRLGMGNSGQVGNGEQAGDGCRGRCELICDHGDDVVVLFRHLLKELLRWAGTGQNGLKAVGKTRRGGRQMGARERQWRPEPRRGWAGTQEGANAAMRRRGRRVEGPGEEGDGEHEEGCRQTMSAGGRWAFDERREKRRRSSGEQGEKWEAQTDSQVSGMRTEVPGIRTEVPGVFGDTRDSAGMRLGLVHGLGRELGRFGNQARASASQGRVDCVDPPDRVGGGRNGTGSGGAGTGSARVKHERRSGSRRRCDLTGKGVRRSGESVASVAQGCVGGPVCKGV</sequence>
<dbReference type="Proteomes" id="UP000807025">
    <property type="component" value="Unassembled WGS sequence"/>
</dbReference>
<feature type="region of interest" description="Disordered" evidence="1">
    <location>
        <begin position="283"/>
        <end position="338"/>
    </location>
</feature>
<keyword evidence="3" id="KW-1185">Reference proteome</keyword>
<gene>
    <name evidence="2" type="ORF">BDN71DRAFT_1428538</name>
</gene>
<dbReference type="EMBL" id="MU154535">
    <property type="protein sequence ID" value="KAF9498909.1"/>
    <property type="molecule type" value="Genomic_DNA"/>
</dbReference>
<feature type="compositionally biased region" description="Gly residues" evidence="1">
    <location>
        <begin position="46"/>
        <end position="57"/>
    </location>
</feature>
<comment type="caution">
    <text evidence="2">The sequence shown here is derived from an EMBL/GenBank/DDBJ whole genome shotgun (WGS) entry which is preliminary data.</text>
</comment>
<organism evidence="2 3">
    <name type="scientific">Pleurotus eryngii</name>
    <name type="common">Boletus of the steppes</name>
    <dbReference type="NCBI Taxonomy" id="5323"/>
    <lineage>
        <taxon>Eukaryota</taxon>
        <taxon>Fungi</taxon>
        <taxon>Dikarya</taxon>
        <taxon>Basidiomycota</taxon>
        <taxon>Agaricomycotina</taxon>
        <taxon>Agaricomycetes</taxon>
        <taxon>Agaricomycetidae</taxon>
        <taxon>Agaricales</taxon>
        <taxon>Pleurotineae</taxon>
        <taxon>Pleurotaceae</taxon>
        <taxon>Pleurotus</taxon>
    </lineage>
</organism>
<feature type="region of interest" description="Disordered" evidence="1">
    <location>
        <begin position="1"/>
        <end position="93"/>
    </location>
</feature>
<protein>
    <submittedName>
        <fullName evidence="2">Uncharacterized protein</fullName>
    </submittedName>
</protein>
<proteinExistence type="predicted"/>
<evidence type="ECO:0000313" key="2">
    <source>
        <dbReference type="EMBL" id="KAF9498909.1"/>
    </source>
</evidence>
<feature type="compositionally biased region" description="Basic residues" evidence="1">
    <location>
        <begin position="314"/>
        <end position="324"/>
    </location>
</feature>
<feature type="compositionally biased region" description="Gly residues" evidence="1">
    <location>
        <begin position="296"/>
        <end position="310"/>
    </location>
</feature>
<reference evidence="2" key="1">
    <citation type="submission" date="2020-11" db="EMBL/GenBank/DDBJ databases">
        <authorList>
            <consortium name="DOE Joint Genome Institute"/>
            <person name="Ahrendt S."/>
            <person name="Riley R."/>
            <person name="Andreopoulos W."/>
            <person name="Labutti K."/>
            <person name="Pangilinan J."/>
            <person name="Ruiz-Duenas F.J."/>
            <person name="Barrasa J.M."/>
            <person name="Sanchez-Garcia M."/>
            <person name="Camarero S."/>
            <person name="Miyauchi S."/>
            <person name="Serrano A."/>
            <person name="Linde D."/>
            <person name="Babiker R."/>
            <person name="Drula E."/>
            <person name="Ayuso-Fernandez I."/>
            <person name="Pacheco R."/>
            <person name="Padilla G."/>
            <person name="Ferreira P."/>
            <person name="Barriuso J."/>
            <person name="Kellner H."/>
            <person name="Castanera R."/>
            <person name="Alfaro M."/>
            <person name="Ramirez L."/>
            <person name="Pisabarro A.G."/>
            <person name="Kuo A."/>
            <person name="Tritt A."/>
            <person name="Lipzen A."/>
            <person name="He G."/>
            <person name="Yan M."/>
            <person name="Ng V."/>
            <person name="Cullen D."/>
            <person name="Martin F."/>
            <person name="Rosso M.-N."/>
            <person name="Henrissat B."/>
            <person name="Hibbett D."/>
            <person name="Martinez A.T."/>
            <person name="Grigoriev I.V."/>
        </authorList>
    </citation>
    <scope>NUCLEOTIDE SEQUENCE</scope>
    <source>
        <strain evidence="2">ATCC 90797</strain>
    </source>
</reference>
<evidence type="ECO:0000313" key="3">
    <source>
        <dbReference type="Proteomes" id="UP000807025"/>
    </source>
</evidence>
<accession>A0A9P6DI62</accession>
<evidence type="ECO:0000256" key="1">
    <source>
        <dbReference type="SAM" id="MobiDB-lite"/>
    </source>
</evidence>
<name>A0A9P6DI62_PLEER</name>
<feature type="compositionally biased region" description="Basic and acidic residues" evidence="1">
    <location>
        <begin position="147"/>
        <end position="159"/>
    </location>
</feature>
<feature type="compositionally biased region" description="Gly residues" evidence="1">
    <location>
        <begin position="79"/>
        <end position="93"/>
    </location>
</feature>